<dbReference type="Proteomes" id="UP000619260">
    <property type="component" value="Unassembled WGS sequence"/>
</dbReference>
<dbReference type="Gene3D" id="3.20.20.190">
    <property type="entry name" value="Phosphatidylinositol (PI) phosphodiesterase"/>
    <property type="match status" value="1"/>
</dbReference>
<comment type="similarity">
    <text evidence="1">Belongs to the glycerophosphoryl diester phosphodiesterase family.</text>
</comment>
<keyword evidence="5" id="KW-0378">Hydrolase</keyword>
<dbReference type="InterPro" id="IPR030395">
    <property type="entry name" value="GP_PDE_dom"/>
</dbReference>
<dbReference type="SUPFAM" id="SSF51695">
    <property type="entry name" value="PLC-like phosphodiesterases"/>
    <property type="match status" value="1"/>
</dbReference>
<protein>
    <recommendedName>
        <fullName evidence="2">glycerophosphodiester phosphodiesterase</fullName>
        <ecNumber evidence="2">3.1.4.46</ecNumber>
    </recommendedName>
</protein>
<evidence type="ECO:0000256" key="5">
    <source>
        <dbReference type="ARBA" id="ARBA00022801"/>
    </source>
</evidence>
<dbReference type="AlphaFoldDB" id="A0A8J3YDU9"/>
<name>A0A8J3YDU9_9ACTN</name>
<dbReference type="Pfam" id="PF03009">
    <property type="entry name" value="GDPD"/>
    <property type="match status" value="1"/>
</dbReference>
<dbReference type="GO" id="GO:0006071">
    <property type="term" value="P:glycerol metabolic process"/>
    <property type="evidence" value="ECO:0007669"/>
    <property type="project" value="UniProtKB-KW"/>
</dbReference>
<dbReference type="InterPro" id="IPR017946">
    <property type="entry name" value="PLC-like_Pdiesterase_TIM-brl"/>
</dbReference>
<evidence type="ECO:0000313" key="9">
    <source>
        <dbReference type="Proteomes" id="UP000619260"/>
    </source>
</evidence>
<keyword evidence="9" id="KW-1185">Reference proteome</keyword>
<organism evidence="8 9">
    <name type="scientific">Virgisporangium aliadipatigenens</name>
    <dbReference type="NCBI Taxonomy" id="741659"/>
    <lineage>
        <taxon>Bacteria</taxon>
        <taxon>Bacillati</taxon>
        <taxon>Actinomycetota</taxon>
        <taxon>Actinomycetes</taxon>
        <taxon>Micromonosporales</taxon>
        <taxon>Micromonosporaceae</taxon>
        <taxon>Virgisporangium</taxon>
    </lineage>
</organism>
<sequence length="347" mass="37321">MLSFLVIVTTSTASVLSTRPLVIGHRGASGYLPEHTLAAYELAVRLGADCIEPDLVPTIDGLLVARHDAELSRTTDVATRAEFAGRSRAGVVDGEPHTGWFAEDFTAAELATLRAVERMPALRPANTAYNGRFPVATFDEVLDLRARLSAETGRTIGVYLEAKHPHHYRGIGVPVEEPVVAALRRHGLDAPDAPVFVQSFCPESLVRFHALGLTVPLVFLAESSGTPVGDPRTYEQHLSAAGLRELRAFVAGIGPQKDLVIPRRPDGTLGAPTELVERAHALGMFVHAWTFRAENRFLPADLRLGAAPQGRGRAVDELRAFLAAGVDGIFTDQPDVGVLARDRQDGA</sequence>
<dbReference type="GO" id="GO:0008889">
    <property type="term" value="F:glycerophosphodiester phosphodiesterase activity"/>
    <property type="evidence" value="ECO:0007669"/>
    <property type="project" value="UniProtKB-EC"/>
</dbReference>
<dbReference type="EMBL" id="BOPF01000002">
    <property type="protein sequence ID" value="GIJ43249.1"/>
    <property type="molecule type" value="Genomic_DNA"/>
</dbReference>
<comment type="catalytic activity">
    <reaction evidence="6">
        <text>a sn-glycero-3-phosphodiester + H2O = an alcohol + sn-glycerol 3-phosphate + H(+)</text>
        <dbReference type="Rhea" id="RHEA:12969"/>
        <dbReference type="ChEBI" id="CHEBI:15377"/>
        <dbReference type="ChEBI" id="CHEBI:15378"/>
        <dbReference type="ChEBI" id="CHEBI:30879"/>
        <dbReference type="ChEBI" id="CHEBI:57597"/>
        <dbReference type="ChEBI" id="CHEBI:83408"/>
        <dbReference type="EC" id="3.1.4.46"/>
    </reaction>
</comment>
<evidence type="ECO:0000259" key="7">
    <source>
        <dbReference type="PROSITE" id="PS51704"/>
    </source>
</evidence>
<feature type="domain" description="GP-PDE" evidence="7">
    <location>
        <begin position="20"/>
        <end position="341"/>
    </location>
</feature>
<dbReference type="GO" id="GO:0006629">
    <property type="term" value="P:lipid metabolic process"/>
    <property type="evidence" value="ECO:0007669"/>
    <property type="project" value="InterPro"/>
</dbReference>
<keyword evidence="4" id="KW-0319">Glycerol metabolism</keyword>
<dbReference type="GO" id="GO:0042597">
    <property type="term" value="C:periplasmic space"/>
    <property type="evidence" value="ECO:0007669"/>
    <property type="project" value="TreeGrafter"/>
</dbReference>
<dbReference type="PANTHER" id="PTHR43620:SF7">
    <property type="entry name" value="GLYCEROPHOSPHODIESTER PHOSPHODIESTERASE GDPD5-RELATED"/>
    <property type="match status" value="1"/>
</dbReference>
<evidence type="ECO:0000256" key="6">
    <source>
        <dbReference type="ARBA" id="ARBA00047512"/>
    </source>
</evidence>
<reference evidence="8" key="1">
    <citation type="submission" date="2021-01" db="EMBL/GenBank/DDBJ databases">
        <title>Whole genome shotgun sequence of Virgisporangium aliadipatigenens NBRC 105644.</title>
        <authorList>
            <person name="Komaki H."/>
            <person name="Tamura T."/>
        </authorList>
    </citation>
    <scope>NUCLEOTIDE SEQUENCE</scope>
    <source>
        <strain evidence="8">NBRC 105644</strain>
    </source>
</reference>
<dbReference type="PANTHER" id="PTHR43620">
    <property type="entry name" value="GLYCEROPHOSPHORYL DIESTER PHOSPHODIESTERASE"/>
    <property type="match status" value="1"/>
</dbReference>
<dbReference type="PROSITE" id="PS51704">
    <property type="entry name" value="GP_PDE"/>
    <property type="match status" value="1"/>
</dbReference>
<accession>A0A8J3YDU9</accession>
<dbReference type="EC" id="3.1.4.46" evidence="2"/>
<comment type="caution">
    <text evidence="8">The sequence shown here is derived from an EMBL/GenBank/DDBJ whole genome shotgun (WGS) entry which is preliminary data.</text>
</comment>
<evidence type="ECO:0000256" key="1">
    <source>
        <dbReference type="ARBA" id="ARBA00007277"/>
    </source>
</evidence>
<evidence type="ECO:0000256" key="2">
    <source>
        <dbReference type="ARBA" id="ARBA00012247"/>
    </source>
</evidence>
<gene>
    <name evidence="8" type="primary">glpQ_1</name>
    <name evidence="8" type="ORF">Val02_01350</name>
</gene>
<proteinExistence type="inferred from homology"/>
<evidence type="ECO:0000313" key="8">
    <source>
        <dbReference type="EMBL" id="GIJ43249.1"/>
    </source>
</evidence>
<keyword evidence="3" id="KW-0732">Signal</keyword>
<evidence type="ECO:0000256" key="4">
    <source>
        <dbReference type="ARBA" id="ARBA00022798"/>
    </source>
</evidence>
<evidence type="ECO:0000256" key="3">
    <source>
        <dbReference type="ARBA" id="ARBA00022729"/>
    </source>
</evidence>